<name>A0AAN9S6J8_PSOTE</name>
<dbReference type="EMBL" id="JAYMYS010000006">
    <property type="protein sequence ID" value="KAK7390203.1"/>
    <property type="molecule type" value="Genomic_DNA"/>
</dbReference>
<keyword evidence="12" id="KW-1185">Reference proteome</keyword>
<accession>A0AAN9S6J8</accession>
<feature type="transmembrane region" description="Helical" evidence="10">
    <location>
        <begin position="149"/>
        <end position="171"/>
    </location>
</feature>
<keyword evidence="8 10" id="KW-1133">Transmembrane helix</keyword>
<feature type="transmembrane region" description="Helical" evidence="10">
    <location>
        <begin position="278"/>
        <end position="300"/>
    </location>
</feature>
<comment type="caution">
    <text evidence="11">The sequence shown here is derived from an EMBL/GenBank/DDBJ whole genome shotgun (WGS) entry which is preliminary data.</text>
</comment>
<dbReference type="InterPro" id="IPR044502">
    <property type="entry name" value="AtHST-like"/>
</dbReference>
<evidence type="ECO:0000313" key="12">
    <source>
        <dbReference type="Proteomes" id="UP001386955"/>
    </source>
</evidence>
<keyword evidence="5" id="KW-0808">Transferase</keyword>
<keyword evidence="4" id="KW-0934">Plastid</keyword>
<evidence type="ECO:0000256" key="8">
    <source>
        <dbReference type="ARBA" id="ARBA00022989"/>
    </source>
</evidence>
<feature type="transmembrane region" description="Helical" evidence="10">
    <location>
        <begin position="217"/>
        <end position="234"/>
    </location>
</feature>
<feature type="transmembrane region" description="Helical" evidence="10">
    <location>
        <begin position="246"/>
        <end position="266"/>
    </location>
</feature>
<comment type="similarity">
    <text evidence="2">Belongs to the UbiA prenyltransferase family.</text>
</comment>
<dbReference type="Proteomes" id="UP001386955">
    <property type="component" value="Unassembled WGS sequence"/>
</dbReference>
<keyword evidence="3" id="KW-0150">Chloroplast</keyword>
<dbReference type="GO" id="GO:0004659">
    <property type="term" value="F:prenyltransferase activity"/>
    <property type="evidence" value="ECO:0007669"/>
    <property type="project" value="InterPro"/>
</dbReference>
<evidence type="ECO:0000256" key="2">
    <source>
        <dbReference type="ARBA" id="ARBA00005985"/>
    </source>
</evidence>
<comment type="subcellular location">
    <subcellularLocation>
        <location evidence="1">Plastid</location>
        <location evidence="1">Chloroplast membrane</location>
        <topology evidence="1">Multi-pass membrane protein</topology>
    </subcellularLocation>
</comment>
<protein>
    <recommendedName>
        <fullName evidence="13">Glycinol 4-dimethylallyltransferase</fullName>
    </recommendedName>
</protein>
<gene>
    <name evidence="11" type="ORF">VNO78_25502</name>
</gene>
<dbReference type="PANTHER" id="PTHR43009">
    <property type="entry name" value="HOMOGENTISATE SOLANESYLTRANSFERASE, CHLOROPLASTIC"/>
    <property type="match status" value="1"/>
</dbReference>
<dbReference type="Gene3D" id="1.10.357.140">
    <property type="entry name" value="UbiA prenyltransferase"/>
    <property type="match status" value="1"/>
</dbReference>
<evidence type="ECO:0000256" key="6">
    <source>
        <dbReference type="ARBA" id="ARBA00022692"/>
    </source>
</evidence>
<evidence type="ECO:0000256" key="4">
    <source>
        <dbReference type="ARBA" id="ARBA00022640"/>
    </source>
</evidence>
<evidence type="ECO:0000313" key="11">
    <source>
        <dbReference type="EMBL" id="KAK7390203.1"/>
    </source>
</evidence>
<dbReference type="Gene3D" id="1.20.120.1780">
    <property type="entry name" value="UbiA prenyltransferase"/>
    <property type="match status" value="1"/>
</dbReference>
<evidence type="ECO:0000256" key="9">
    <source>
        <dbReference type="ARBA" id="ARBA00023136"/>
    </source>
</evidence>
<keyword evidence="6 10" id="KW-0812">Transmembrane</keyword>
<dbReference type="AlphaFoldDB" id="A0AAN9S6J8"/>
<organism evidence="11 12">
    <name type="scientific">Psophocarpus tetragonolobus</name>
    <name type="common">Winged bean</name>
    <name type="synonym">Dolichos tetragonolobus</name>
    <dbReference type="NCBI Taxonomy" id="3891"/>
    <lineage>
        <taxon>Eukaryota</taxon>
        <taxon>Viridiplantae</taxon>
        <taxon>Streptophyta</taxon>
        <taxon>Embryophyta</taxon>
        <taxon>Tracheophyta</taxon>
        <taxon>Spermatophyta</taxon>
        <taxon>Magnoliopsida</taxon>
        <taxon>eudicotyledons</taxon>
        <taxon>Gunneridae</taxon>
        <taxon>Pentapetalae</taxon>
        <taxon>rosids</taxon>
        <taxon>fabids</taxon>
        <taxon>Fabales</taxon>
        <taxon>Fabaceae</taxon>
        <taxon>Papilionoideae</taxon>
        <taxon>50 kb inversion clade</taxon>
        <taxon>NPAAA clade</taxon>
        <taxon>indigoferoid/millettioid clade</taxon>
        <taxon>Phaseoleae</taxon>
        <taxon>Psophocarpus</taxon>
    </lineage>
</organism>
<proteinExistence type="inferred from homology"/>
<feature type="transmembrane region" description="Helical" evidence="10">
    <location>
        <begin position="326"/>
        <end position="344"/>
    </location>
</feature>
<dbReference type="PANTHER" id="PTHR43009:SF6">
    <property type="entry name" value="HOMOGENTISATE PHYTYLTRANSFERASE 1, CHLOROPLASTIC"/>
    <property type="match status" value="1"/>
</dbReference>
<feature type="transmembrane region" description="Helical" evidence="10">
    <location>
        <begin position="350"/>
        <end position="369"/>
    </location>
</feature>
<feature type="transmembrane region" description="Helical" evidence="10">
    <location>
        <begin position="381"/>
        <end position="401"/>
    </location>
</feature>
<evidence type="ECO:0000256" key="3">
    <source>
        <dbReference type="ARBA" id="ARBA00022528"/>
    </source>
</evidence>
<feature type="transmembrane region" description="Helical" evidence="10">
    <location>
        <begin position="192"/>
        <end position="211"/>
    </location>
</feature>
<evidence type="ECO:0008006" key="13">
    <source>
        <dbReference type="Google" id="ProtNLM"/>
    </source>
</evidence>
<keyword evidence="9 10" id="KW-0472">Membrane</keyword>
<evidence type="ECO:0000256" key="5">
    <source>
        <dbReference type="ARBA" id="ARBA00022679"/>
    </source>
</evidence>
<evidence type="ECO:0000256" key="7">
    <source>
        <dbReference type="ARBA" id="ARBA00022946"/>
    </source>
</evidence>
<evidence type="ECO:0000256" key="10">
    <source>
        <dbReference type="SAM" id="Phobius"/>
    </source>
</evidence>
<keyword evidence="7" id="KW-0809">Transit peptide</keyword>
<dbReference type="CDD" id="cd13960">
    <property type="entry name" value="PT_UbiA_HPT1"/>
    <property type="match status" value="1"/>
</dbReference>
<evidence type="ECO:0000256" key="1">
    <source>
        <dbReference type="ARBA" id="ARBA00004508"/>
    </source>
</evidence>
<feature type="transmembrane region" description="Helical" evidence="10">
    <location>
        <begin position="108"/>
        <end position="129"/>
    </location>
</feature>
<dbReference type="Pfam" id="PF01040">
    <property type="entry name" value="UbiA"/>
    <property type="match status" value="1"/>
</dbReference>
<sequence length="405" mass="45823">MDVISSPNACSVTTGGNLWRNKHSTKNIYHASFGVLKASQHKRTSQMRYNLLRLQQSSSNDHYKYIEDKSTYKKCNKKYVVKAVSKPSFDLEPPASNPANILVSVKNFLIAAFWFCYPYSLIAQGLSVISSSFLAVENLSNVSPLFFTGMLQAIIPQLLMSVYMNGVNQLYDLEIDKMNKPYLPLASGKLSYTAGVFIVASCLTLSLWIGWKTGSWPLIWNLVLNTFVWSAYSIDVPLLRWKKYPLLAAMCIVITMAYIFPITLFLHIQTFVFKRPVIFSRSLIVTVIFMSLYSIGISLFKDIPDIEGDKAFGVDSLATRLGQKRVFWICISILESAFGIAFLAGITSSYLWIKIVTGLGHAILASILWHQTKFVDLRSKSSIISFYMLIWKLMYGAYFLLPLIR</sequence>
<dbReference type="InterPro" id="IPR000537">
    <property type="entry name" value="UbiA_prenyltransferase"/>
</dbReference>
<dbReference type="GO" id="GO:0031969">
    <property type="term" value="C:chloroplast membrane"/>
    <property type="evidence" value="ECO:0007669"/>
    <property type="project" value="UniProtKB-SubCell"/>
</dbReference>
<reference evidence="11 12" key="1">
    <citation type="submission" date="2024-01" db="EMBL/GenBank/DDBJ databases">
        <title>The genomes of 5 underutilized Papilionoideae crops provide insights into root nodulation and disease resistanc.</title>
        <authorList>
            <person name="Jiang F."/>
        </authorList>
    </citation>
    <scope>NUCLEOTIDE SEQUENCE [LARGE SCALE GENOMIC DNA]</scope>
    <source>
        <strain evidence="11">DUOXIRENSHENG_FW03</strain>
        <tissue evidence="11">Leaves</tissue>
    </source>
</reference>
<dbReference type="InterPro" id="IPR044878">
    <property type="entry name" value="UbiA_sf"/>
</dbReference>